<dbReference type="SUPFAM" id="SSF52467">
    <property type="entry name" value="DHS-like NAD/FAD-binding domain"/>
    <property type="match status" value="1"/>
</dbReference>
<name>A0ABR7GJ52_9FIRM</name>
<dbReference type="InterPro" id="IPR014731">
    <property type="entry name" value="ETF_asu_C"/>
</dbReference>
<evidence type="ECO:0000256" key="1">
    <source>
        <dbReference type="ARBA" id="ARBA00022982"/>
    </source>
</evidence>
<accession>A0ABR7GJ52</accession>
<keyword evidence="1" id="KW-0249">Electron transport</keyword>
<dbReference type="Proteomes" id="UP000641741">
    <property type="component" value="Unassembled WGS sequence"/>
</dbReference>
<dbReference type="PANTHER" id="PTHR43153">
    <property type="entry name" value="ELECTRON TRANSFER FLAVOPROTEIN ALPHA"/>
    <property type="match status" value="1"/>
</dbReference>
<evidence type="ECO:0000313" key="4">
    <source>
        <dbReference type="EMBL" id="MBC5695940.1"/>
    </source>
</evidence>
<dbReference type="Gene3D" id="3.40.50.1220">
    <property type="entry name" value="TPP-binding domain"/>
    <property type="match status" value="1"/>
</dbReference>
<sequence length="138" mass="14222">VVKEAKELVDLTGAEVVVSVGRGISKDVDTGIKLAEELAGLFGGVVGGSRAAIDSGWLSADHQVGQTGKTVHPKLYVALGISGAIQHKAGMQDSECIVAVNKSDSAPIFDVADYGICGDLFKVVPMMIDAIKAAKEAK</sequence>
<dbReference type="RefSeq" id="WP_186968681.1">
    <property type="nucleotide sequence ID" value="NZ_JACOPK010000001.1"/>
</dbReference>
<keyword evidence="1" id="KW-0813">Transport</keyword>
<dbReference type="PANTHER" id="PTHR43153:SF1">
    <property type="entry name" value="ELECTRON TRANSFER FLAVOPROTEIN SUBUNIT ALPHA, MITOCHONDRIAL"/>
    <property type="match status" value="1"/>
</dbReference>
<dbReference type="EMBL" id="JACOPK010000001">
    <property type="protein sequence ID" value="MBC5694341.1"/>
    <property type="molecule type" value="Genomic_DNA"/>
</dbReference>
<comment type="caution">
    <text evidence="3">The sequence shown here is derived from an EMBL/GenBank/DDBJ whole genome shotgun (WGS) entry which is preliminary data.</text>
</comment>
<keyword evidence="5" id="KW-1185">Reference proteome</keyword>
<dbReference type="InterPro" id="IPR001308">
    <property type="entry name" value="ETF_a/FixB"/>
</dbReference>
<evidence type="ECO:0000259" key="2">
    <source>
        <dbReference type="Pfam" id="PF00766"/>
    </source>
</evidence>
<dbReference type="PROSITE" id="PS00696">
    <property type="entry name" value="ETF_ALPHA"/>
    <property type="match status" value="1"/>
</dbReference>
<organism evidence="3 5">
    <name type="scientific">Agathobaculum hominis</name>
    <dbReference type="NCBI Taxonomy" id="2763014"/>
    <lineage>
        <taxon>Bacteria</taxon>
        <taxon>Bacillati</taxon>
        <taxon>Bacillota</taxon>
        <taxon>Clostridia</taxon>
        <taxon>Eubacteriales</taxon>
        <taxon>Butyricicoccaceae</taxon>
        <taxon>Agathobaculum</taxon>
    </lineage>
</organism>
<feature type="non-terminal residue" evidence="3">
    <location>
        <position position="1"/>
    </location>
</feature>
<dbReference type="Pfam" id="PF00766">
    <property type="entry name" value="ETF_alpha"/>
    <property type="match status" value="1"/>
</dbReference>
<protein>
    <submittedName>
        <fullName evidence="3">Electron transfer flavoprotein subunit alpha/FixB family protein</fullName>
    </submittedName>
</protein>
<dbReference type="InterPro" id="IPR029035">
    <property type="entry name" value="DHS-like_NAD/FAD-binding_dom"/>
</dbReference>
<proteinExistence type="predicted"/>
<evidence type="ECO:0000313" key="3">
    <source>
        <dbReference type="EMBL" id="MBC5694341.1"/>
    </source>
</evidence>
<reference evidence="3 5" key="1">
    <citation type="submission" date="2020-08" db="EMBL/GenBank/DDBJ databases">
        <title>Genome public.</title>
        <authorList>
            <person name="Liu C."/>
            <person name="Sun Q."/>
        </authorList>
    </citation>
    <scope>NUCLEOTIDE SEQUENCE [LARGE SCALE GENOMIC DNA]</scope>
    <source>
        <strain evidence="3 5">M2</strain>
    </source>
</reference>
<dbReference type="EMBL" id="JACOPK010000007">
    <property type="protein sequence ID" value="MBC5695940.1"/>
    <property type="molecule type" value="Genomic_DNA"/>
</dbReference>
<feature type="domain" description="Electron transfer flavoprotein alpha subunit C-terminal" evidence="2">
    <location>
        <begin position="10"/>
        <end position="92"/>
    </location>
</feature>
<evidence type="ECO:0000313" key="5">
    <source>
        <dbReference type="Proteomes" id="UP000641741"/>
    </source>
</evidence>
<dbReference type="InterPro" id="IPR018206">
    <property type="entry name" value="ETF_asu_C_CS"/>
</dbReference>
<gene>
    <name evidence="3" type="ORF">H8S02_00005</name>
    <name evidence="4" type="ORF">H8S02_08275</name>
</gene>